<dbReference type="EMBL" id="JAKKPZ010000236">
    <property type="protein sequence ID" value="KAI1698077.1"/>
    <property type="molecule type" value="Genomic_DNA"/>
</dbReference>
<dbReference type="Pfam" id="PF01237">
    <property type="entry name" value="Oxysterol_BP"/>
    <property type="match status" value="1"/>
</dbReference>
<dbReference type="PANTHER" id="PTHR10972:SF209">
    <property type="entry name" value="OXYSTEROL-BINDING PROTEIN"/>
    <property type="match status" value="1"/>
</dbReference>
<dbReference type="GO" id="GO:0097038">
    <property type="term" value="C:perinuclear endoplasmic reticulum"/>
    <property type="evidence" value="ECO:0007669"/>
    <property type="project" value="TreeGrafter"/>
</dbReference>
<keyword evidence="4" id="KW-0813">Transport</keyword>
<evidence type="ECO:0000256" key="2">
    <source>
        <dbReference type="ARBA" id="ARBA00023121"/>
    </source>
</evidence>
<dbReference type="AlphaFoldDB" id="A0AAD4MMX0"/>
<evidence type="ECO:0000256" key="4">
    <source>
        <dbReference type="RuleBase" id="RU003845"/>
    </source>
</evidence>
<dbReference type="InterPro" id="IPR037239">
    <property type="entry name" value="OSBP_sf"/>
</dbReference>
<accession>A0AAD4MMX0</accession>
<dbReference type="Gene3D" id="3.30.70.3490">
    <property type="match status" value="1"/>
</dbReference>
<dbReference type="GO" id="GO:0005886">
    <property type="term" value="C:plasma membrane"/>
    <property type="evidence" value="ECO:0007669"/>
    <property type="project" value="TreeGrafter"/>
</dbReference>
<organism evidence="5 6">
    <name type="scientific">Ditylenchus destructor</name>
    <dbReference type="NCBI Taxonomy" id="166010"/>
    <lineage>
        <taxon>Eukaryota</taxon>
        <taxon>Metazoa</taxon>
        <taxon>Ecdysozoa</taxon>
        <taxon>Nematoda</taxon>
        <taxon>Chromadorea</taxon>
        <taxon>Rhabditida</taxon>
        <taxon>Tylenchina</taxon>
        <taxon>Tylenchomorpha</taxon>
        <taxon>Sphaerularioidea</taxon>
        <taxon>Anguinidae</taxon>
        <taxon>Anguininae</taxon>
        <taxon>Ditylenchus</taxon>
    </lineage>
</organism>
<dbReference type="Gene3D" id="2.40.160.120">
    <property type="match status" value="1"/>
</dbReference>
<gene>
    <name evidence="5" type="ORF">DdX_18123</name>
</gene>
<evidence type="ECO:0000313" key="5">
    <source>
        <dbReference type="EMBL" id="KAI1698077.1"/>
    </source>
</evidence>
<proteinExistence type="inferred from homology"/>
<dbReference type="GO" id="GO:0032934">
    <property type="term" value="F:sterol binding"/>
    <property type="evidence" value="ECO:0007669"/>
    <property type="project" value="TreeGrafter"/>
</dbReference>
<dbReference type="SUPFAM" id="SSF144000">
    <property type="entry name" value="Oxysterol-binding protein-like"/>
    <property type="match status" value="1"/>
</dbReference>
<evidence type="ECO:0000256" key="3">
    <source>
        <dbReference type="RuleBase" id="RU003844"/>
    </source>
</evidence>
<dbReference type="GO" id="GO:0005829">
    <property type="term" value="C:cytosol"/>
    <property type="evidence" value="ECO:0007669"/>
    <property type="project" value="TreeGrafter"/>
</dbReference>
<dbReference type="FunFam" id="2.40.160.120:FF:000001">
    <property type="entry name" value="Oxysterol-binding protein"/>
    <property type="match status" value="1"/>
</dbReference>
<evidence type="ECO:0000313" key="6">
    <source>
        <dbReference type="Proteomes" id="UP001201812"/>
    </source>
</evidence>
<sequence length="437" mass="50165">MLSALICARTFRSPVSNGIVVETVKRTMPPLVTRSELPGKPLDMKQISVWSLIKHSIGKDLTHLVIPIEFNEPLSFLQRLADYLENAYLIEQALNCGDAADRMELIGVFALSALDSLRLTKPFNPLLFETYELDRPELGFRFVAEQVSHHPPISAFHATADDYEFYGTVAPALKFRGLYIGIRPQASFTLKLKSLNETYTWQASDCTIHNVFLGKMFMSLNGSLNIRCHENGYSLNFDFHGPGKKNTPDPLVGEKLRAVYGSFAEYLASCDPKQFDDNFLEFKRAFRVQYNPDNYVEAVNESVVVIDGSKLLWRAFPKPPKYNEFYKFTYFSMGLNAIDSAYESKLPGTDSRLRPDIRLMEQGDIESASDEKLRLEIQQRAENALRGKKKEQKRPRYFTALLEKDEFGRDCQWKFDGKYWERNFGSREEKLFERPSA</sequence>
<keyword evidence="6" id="KW-1185">Reference proteome</keyword>
<name>A0AAD4MMX0_9BILA</name>
<dbReference type="PANTHER" id="PTHR10972">
    <property type="entry name" value="OXYSTEROL-BINDING PROTEIN-RELATED"/>
    <property type="match status" value="1"/>
</dbReference>
<dbReference type="Proteomes" id="UP001201812">
    <property type="component" value="Unassembled WGS sequence"/>
</dbReference>
<comment type="similarity">
    <text evidence="1 3">Belongs to the OSBP family.</text>
</comment>
<dbReference type="InterPro" id="IPR018494">
    <property type="entry name" value="Oxysterol-bd_CS"/>
</dbReference>
<dbReference type="PROSITE" id="PS01013">
    <property type="entry name" value="OSBP"/>
    <property type="match status" value="1"/>
</dbReference>
<evidence type="ECO:0000256" key="1">
    <source>
        <dbReference type="ARBA" id="ARBA00008842"/>
    </source>
</evidence>
<reference evidence="5" key="1">
    <citation type="submission" date="2022-01" db="EMBL/GenBank/DDBJ databases">
        <title>Genome Sequence Resource for Two Populations of Ditylenchus destructor, the Migratory Endoparasitic Phytonematode.</title>
        <authorList>
            <person name="Zhang H."/>
            <person name="Lin R."/>
            <person name="Xie B."/>
        </authorList>
    </citation>
    <scope>NUCLEOTIDE SEQUENCE</scope>
    <source>
        <strain evidence="5">BazhouSP</strain>
    </source>
</reference>
<comment type="caution">
    <text evidence="5">The sequence shown here is derived from an EMBL/GenBank/DDBJ whole genome shotgun (WGS) entry which is preliminary data.</text>
</comment>
<dbReference type="InterPro" id="IPR000648">
    <property type="entry name" value="Oxysterol-bd"/>
</dbReference>
<dbReference type="GO" id="GO:0120009">
    <property type="term" value="P:intermembrane lipid transfer"/>
    <property type="evidence" value="ECO:0007669"/>
    <property type="project" value="UniProtKB-ARBA"/>
</dbReference>
<keyword evidence="4" id="KW-0445">Lipid transport</keyword>
<protein>
    <recommendedName>
        <fullName evidence="4">Oxysterol-binding protein</fullName>
    </recommendedName>
</protein>
<keyword evidence="2" id="KW-0446">Lipid-binding</keyword>